<dbReference type="GO" id="GO:0032233">
    <property type="term" value="P:positive regulation of actin filament bundle assembly"/>
    <property type="evidence" value="ECO:0007669"/>
    <property type="project" value="TreeGrafter"/>
</dbReference>
<feature type="transmembrane region" description="Helical" evidence="1">
    <location>
        <begin position="142"/>
        <end position="163"/>
    </location>
</feature>
<evidence type="ECO:0000313" key="4">
    <source>
        <dbReference type="Proteomes" id="UP000694620"/>
    </source>
</evidence>
<dbReference type="Ensembl" id="ENSECRT00000005742.1">
    <property type="protein sequence ID" value="ENSECRP00000005646.1"/>
    <property type="gene ID" value="ENSECRG00000003794.1"/>
</dbReference>
<evidence type="ECO:0000256" key="1">
    <source>
        <dbReference type="SAM" id="Phobius"/>
    </source>
</evidence>
<dbReference type="GO" id="GO:0030833">
    <property type="term" value="P:regulation of actin filament polymerization"/>
    <property type="evidence" value="ECO:0007669"/>
    <property type="project" value="TreeGrafter"/>
</dbReference>
<organism evidence="3 4">
    <name type="scientific">Erpetoichthys calabaricus</name>
    <name type="common">Rope fish</name>
    <name type="synonym">Calamoichthys calabaricus</name>
    <dbReference type="NCBI Taxonomy" id="27687"/>
    <lineage>
        <taxon>Eukaryota</taxon>
        <taxon>Metazoa</taxon>
        <taxon>Chordata</taxon>
        <taxon>Craniata</taxon>
        <taxon>Vertebrata</taxon>
        <taxon>Euteleostomi</taxon>
        <taxon>Actinopterygii</taxon>
        <taxon>Polypteriformes</taxon>
        <taxon>Polypteridae</taxon>
        <taxon>Erpetoichthys</taxon>
    </lineage>
</organism>
<protein>
    <submittedName>
        <fullName evidence="3">Uncharacterized protein</fullName>
    </submittedName>
</protein>
<reference evidence="3" key="1">
    <citation type="submission" date="2021-06" db="EMBL/GenBank/DDBJ databases">
        <authorList>
            <consortium name="Wellcome Sanger Institute Data Sharing"/>
        </authorList>
    </citation>
    <scope>NUCLEOTIDE SEQUENCE [LARGE SCALE GENOMIC DNA]</scope>
</reference>
<keyword evidence="1" id="KW-0812">Transmembrane</keyword>
<dbReference type="AlphaFoldDB" id="A0A8C4X573"/>
<reference evidence="3" key="3">
    <citation type="submission" date="2025-09" db="UniProtKB">
        <authorList>
            <consortium name="Ensembl"/>
        </authorList>
    </citation>
    <scope>IDENTIFICATION</scope>
</reference>
<feature type="signal peptide" evidence="2">
    <location>
        <begin position="1"/>
        <end position="22"/>
    </location>
</feature>
<dbReference type="InterPro" id="IPR036140">
    <property type="entry name" value="PFN_sf"/>
</dbReference>
<feature type="chain" id="PRO_5034099290" evidence="2">
    <location>
        <begin position="23"/>
        <end position="185"/>
    </location>
</feature>
<name>A0A8C4X573_ERPCA</name>
<evidence type="ECO:0000313" key="3">
    <source>
        <dbReference type="Ensembl" id="ENSECRP00000005646.1"/>
    </source>
</evidence>
<keyword evidence="1" id="KW-1133">Transmembrane helix</keyword>
<reference evidence="3" key="2">
    <citation type="submission" date="2025-08" db="UniProtKB">
        <authorList>
            <consortium name="Ensembl"/>
        </authorList>
    </citation>
    <scope>IDENTIFICATION</scope>
</reference>
<dbReference type="GO" id="GO:0003779">
    <property type="term" value="F:actin binding"/>
    <property type="evidence" value="ECO:0007669"/>
    <property type="project" value="TreeGrafter"/>
</dbReference>
<proteinExistence type="predicted"/>
<keyword evidence="2" id="KW-0732">Signal</keyword>
<dbReference type="SUPFAM" id="SSF55770">
    <property type="entry name" value="Profilin (actin-binding protein)"/>
    <property type="match status" value="1"/>
</dbReference>
<keyword evidence="4" id="KW-1185">Reference proteome</keyword>
<dbReference type="Gene3D" id="3.30.450.30">
    <property type="entry name" value="Dynein light chain 2a, cytoplasmic"/>
    <property type="match status" value="1"/>
</dbReference>
<accession>A0A8C4X573</accession>
<sequence>MQLLNWCSLFLTSLGYVNILMADANCQNCTPVRYLDAKYDWTVSPGGTFVFFATDMTLYSKKYSLIRTVKEGKVEKVLVLAKGKQGVHGGELNKKAFTMAYYLRKVQYPLLTAHDHHCCCNSYYSFHMYIALQNFFATSLQLFTTFCTICLFVYLLVVFYIYVCTEGAAFNLIVHVVTHVRMGGS</sequence>
<dbReference type="GO" id="GO:0005737">
    <property type="term" value="C:cytoplasm"/>
    <property type="evidence" value="ECO:0007669"/>
    <property type="project" value="TreeGrafter"/>
</dbReference>
<keyword evidence="1" id="KW-0472">Membrane</keyword>
<dbReference type="Proteomes" id="UP000694620">
    <property type="component" value="Chromosome 5"/>
</dbReference>
<dbReference type="PANTHER" id="PTHR13936">
    <property type="entry name" value="PROFILIN"/>
    <property type="match status" value="1"/>
</dbReference>
<evidence type="ECO:0000256" key="2">
    <source>
        <dbReference type="SAM" id="SignalP"/>
    </source>
</evidence>